<dbReference type="GO" id="GO:0008236">
    <property type="term" value="F:serine-type peptidase activity"/>
    <property type="evidence" value="ECO:0007669"/>
    <property type="project" value="InterPro"/>
</dbReference>
<dbReference type="SUPFAM" id="SSF53474">
    <property type="entry name" value="alpha/beta-Hydrolases"/>
    <property type="match status" value="1"/>
</dbReference>
<dbReference type="PANTHER" id="PTHR11731:SF193">
    <property type="entry name" value="DIPEPTIDYL PEPTIDASE 9"/>
    <property type="match status" value="1"/>
</dbReference>
<reference evidence="3" key="1">
    <citation type="submission" date="2022-07" db="EMBL/GenBank/DDBJ databases">
        <title>Description and genome-wide analysis of Profundicola chukchiensis gen. nov., sp. nov., marine bacteria isolated from bottom sediments of the Chukchi Sea.</title>
        <authorList>
            <person name="Romanenko L."/>
            <person name="Otstavnykh N."/>
            <person name="Kurilenko V."/>
            <person name="Eremeev V."/>
            <person name="Velansky P."/>
            <person name="Mikhailov V."/>
            <person name="Isaeva M."/>
        </authorList>
    </citation>
    <scope>NUCLEOTIDE SEQUENCE</scope>
    <source>
        <strain evidence="3">KMM 9713</strain>
    </source>
</reference>
<dbReference type="InterPro" id="IPR002469">
    <property type="entry name" value="Peptidase_S9B_N"/>
</dbReference>
<dbReference type="PANTHER" id="PTHR11731">
    <property type="entry name" value="PROTEASE FAMILY S9B,C DIPEPTIDYL-PEPTIDASE IV-RELATED"/>
    <property type="match status" value="1"/>
</dbReference>
<feature type="domain" description="Dipeptidylpeptidase IV N-terminal" evidence="2">
    <location>
        <begin position="108"/>
        <end position="425"/>
    </location>
</feature>
<feature type="domain" description="Peptidase S9 prolyl oligopeptidase catalytic" evidence="1">
    <location>
        <begin position="511"/>
        <end position="706"/>
    </location>
</feature>
<dbReference type="Gene3D" id="2.140.10.30">
    <property type="entry name" value="Dipeptidylpeptidase IV, N-terminal domain"/>
    <property type="match status" value="1"/>
</dbReference>
<dbReference type="InterPro" id="IPR029058">
    <property type="entry name" value="AB_hydrolase_fold"/>
</dbReference>
<name>A0A9X4RWJ9_9FLAO</name>
<evidence type="ECO:0000313" key="3">
    <source>
        <dbReference type="EMBL" id="MDG4945882.1"/>
    </source>
</evidence>
<sequence length="708" mass="80528">MKYFTVLVLLVSLQFGMAQEKKTLTLEDATLGYWKGLYPENLSGLRWVEDDNSYAYNDEDAIVFFDPVSLKEQRRIRLADLQKVYPQLKRLPPMKNLNKDGLTFQDRNNYQFYNQSTGEKQVISINEKAENADFSKDAKAVAYTLDNNLYVHKLNGAEVAVTKNENKNIVSGQAIHRSEYGITKGTFWSPKGNLLAFYQKDERDVKEYPLVDETTYPATAIPIKYPMAGLGSEYGAVGIYDVAKNKSILLNIDTSDNHYLTNLTWTPDEKYVMLAEINRATTHYDLNLYDVKTGNKVRTIMSETNPIWVEPEHDAVFLPNSNTEFIWFSEKDGFMNLYLYDTSGKFKKQLTNFKWVVHEVLGFDKNNKHVFISGTGKDARETHTFKVNLRNGRFTQLTSQPGTHQSQLSPDGNYLIDRYSSINVPGETQIIDTKTGKFKTIQTSKNPLADYNVGKQEFVDIKAADGTNLHGIIMKPANFDPNKKYPVLVYVYGGPHAQLVTNSYLGGASMWLPAFASLNDYIVFTLDNRGSAHRGFAFESGIHRRLGDLEIEDQLKGVEFLKSLPYVDADRMVVNGWSFGGFMTSSLMLRHPDVFKVGVAGGPVIDWKYYEVMYGERYMDTPQENPEGYEKSKVSNYIQNLKGKLLLITGSVDPVVVPQHSMSLLKAAVDNKVQVDFFSYPTHEHNVRGMDRVHLIEKMANYIVEHNK</sequence>
<dbReference type="InterPro" id="IPR001375">
    <property type="entry name" value="Peptidase_S9_cat"/>
</dbReference>
<evidence type="ECO:0000313" key="4">
    <source>
        <dbReference type="Proteomes" id="UP001152599"/>
    </source>
</evidence>
<protein>
    <submittedName>
        <fullName evidence="3">S9 family peptidase</fullName>
    </submittedName>
</protein>
<proteinExistence type="predicted"/>
<dbReference type="AlphaFoldDB" id="A0A9X4RWJ9"/>
<gene>
    <name evidence="3" type="ORF">NMK71_05605</name>
</gene>
<dbReference type="Gene3D" id="3.40.50.1820">
    <property type="entry name" value="alpha/beta hydrolase"/>
    <property type="match status" value="1"/>
</dbReference>
<evidence type="ECO:0000259" key="1">
    <source>
        <dbReference type="Pfam" id="PF00326"/>
    </source>
</evidence>
<dbReference type="GO" id="GO:0008239">
    <property type="term" value="F:dipeptidyl-peptidase activity"/>
    <property type="evidence" value="ECO:0007669"/>
    <property type="project" value="TreeGrafter"/>
</dbReference>
<accession>A0A9X4RWJ9</accession>
<dbReference type="InterPro" id="IPR050278">
    <property type="entry name" value="Serine_Prot_S9B/DPPIV"/>
</dbReference>
<evidence type="ECO:0000259" key="2">
    <source>
        <dbReference type="Pfam" id="PF00930"/>
    </source>
</evidence>
<dbReference type="EMBL" id="JANCMU010000002">
    <property type="protein sequence ID" value="MDG4945882.1"/>
    <property type="molecule type" value="Genomic_DNA"/>
</dbReference>
<dbReference type="GO" id="GO:0006508">
    <property type="term" value="P:proteolysis"/>
    <property type="evidence" value="ECO:0007669"/>
    <property type="project" value="InterPro"/>
</dbReference>
<keyword evidence="4" id="KW-1185">Reference proteome</keyword>
<dbReference type="Pfam" id="PF00326">
    <property type="entry name" value="Peptidase_S9"/>
    <property type="match status" value="1"/>
</dbReference>
<dbReference type="Proteomes" id="UP001152599">
    <property type="component" value="Unassembled WGS sequence"/>
</dbReference>
<dbReference type="Pfam" id="PF00930">
    <property type="entry name" value="DPPIV_N"/>
    <property type="match status" value="1"/>
</dbReference>
<comment type="caution">
    <text evidence="3">The sequence shown here is derived from an EMBL/GenBank/DDBJ whole genome shotgun (WGS) entry which is preliminary data.</text>
</comment>
<organism evidence="3 4">
    <name type="scientific">Profundicola chukchiensis</name>
    <dbReference type="NCBI Taxonomy" id="2961959"/>
    <lineage>
        <taxon>Bacteria</taxon>
        <taxon>Pseudomonadati</taxon>
        <taxon>Bacteroidota</taxon>
        <taxon>Flavobacteriia</taxon>
        <taxon>Flavobacteriales</taxon>
        <taxon>Weeksellaceae</taxon>
        <taxon>Profundicola</taxon>
    </lineage>
</organism>
<dbReference type="RefSeq" id="WP_304420423.1">
    <property type="nucleotide sequence ID" value="NZ_JANCMU010000002.1"/>
</dbReference>
<dbReference type="SUPFAM" id="SSF82171">
    <property type="entry name" value="DPP6 N-terminal domain-like"/>
    <property type="match status" value="1"/>
</dbReference>